<sequence>MSSFRPGHHHESGTAPGPTGTREGTLIGRAAPTDTARRDGSRRGTPIGRPTPTDTAPRPTGTAARRTVTRPSTFIGGSR</sequence>
<accession>A0A1H4YZI7</accession>
<keyword evidence="3" id="KW-1185">Reference proteome</keyword>
<evidence type="ECO:0000313" key="3">
    <source>
        <dbReference type="Proteomes" id="UP000199622"/>
    </source>
</evidence>
<organism evidence="2 3">
    <name type="scientific">Amycolatopsis tolypomycina</name>
    <dbReference type="NCBI Taxonomy" id="208445"/>
    <lineage>
        <taxon>Bacteria</taxon>
        <taxon>Bacillati</taxon>
        <taxon>Actinomycetota</taxon>
        <taxon>Actinomycetes</taxon>
        <taxon>Pseudonocardiales</taxon>
        <taxon>Pseudonocardiaceae</taxon>
        <taxon>Amycolatopsis</taxon>
    </lineage>
</organism>
<proteinExistence type="predicted"/>
<dbReference type="STRING" id="208445.SAMN04489727_7011"/>
<reference evidence="3" key="1">
    <citation type="submission" date="2016-10" db="EMBL/GenBank/DDBJ databases">
        <authorList>
            <person name="Varghese N."/>
            <person name="Submissions S."/>
        </authorList>
    </citation>
    <scope>NUCLEOTIDE SEQUENCE [LARGE SCALE GENOMIC DNA]</scope>
    <source>
        <strain evidence="3">DSM 44544</strain>
    </source>
</reference>
<protein>
    <submittedName>
        <fullName evidence="2">Uncharacterized protein</fullName>
    </submittedName>
</protein>
<dbReference type="Proteomes" id="UP000199622">
    <property type="component" value="Unassembled WGS sequence"/>
</dbReference>
<gene>
    <name evidence="2" type="ORF">SAMN04489727_7011</name>
</gene>
<feature type="region of interest" description="Disordered" evidence="1">
    <location>
        <begin position="1"/>
        <end position="79"/>
    </location>
</feature>
<dbReference type="RefSeq" id="WP_091315494.1">
    <property type="nucleotide sequence ID" value="NZ_FNSO01000004.1"/>
</dbReference>
<dbReference type="EMBL" id="FNSO01000004">
    <property type="protein sequence ID" value="SED23439.1"/>
    <property type="molecule type" value="Genomic_DNA"/>
</dbReference>
<evidence type="ECO:0000313" key="2">
    <source>
        <dbReference type="EMBL" id="SED23439.1"/>
    </source>
</evidence>
<feature type="compositionally biased region" description="Low complexity" evidence="1">
    <location>
        <begin position="50"/>
        <end position="71"/>
    </location>
</feature>
<dbReference type="AlphaFoldDB" id="A0A1H4YZI7"/>
<evidence type="ECO:0000256" key="1">
    <source>
        <dbReference type="SAM" id="MobiDB-lite"/>
    </source>
</evidence>
<name>A0A1H4YZI7_9PSEU</name>